<dbReference type="EMBL" id="CP009922">
    <property type="protein sequence ID" value="AKG41590.1"/>
    <property type="molecule type" value="Genomic_DNA"/>
</dbReference>
<keyword evidence="5" id="KW-0233">DNA recombination</keyword>
<gene>
    <name evidence="7" type="ORF">SXIM_02060</name>
</gene>
<evidence type="ECO:0000256" key="5">
    <source>
        <dbReference type="ARBA" id="ARBA00023172"/>
    </source>
</evidence>
<dbReference type="Proteomes" id="UP000034034">
    <property type="component" value="Chromosome"/>
</dbReference>
<dbReference type="HOGENOM" id="CLU_2686428_0_0_11"/>
<dbReference type="GO" id="GO:0003677">
    <property type="term" value="F:DNA binding"/>
    <property type="evidence" value="ECO:0007669"/>
    <property type="project" value="UniProtKB-KW"/>
</dbReference>
<proteinExistence type="inferred from homology"/>
<evidence type="ECO:0000256" key="2">
    <source>
        <dbReference type="ARBA" id="ARBA00010961"/>
    </source>
</evidence>
<comment type="similarity">
    <text evidence="2">Belongs to the transposase mutator family.</text>
</comment>
<evidence type="ECO:0000256" key="1">
    <source>
        <dbReference type="ARBA" id="ARBA00002190"/>
    </source>
</evidence>
<comment type="function">
    <text evidence="1">Required for the transposition of the insertion element.</text>
</comment>
<keyword evidence="4" id="KW-0238">DNA-binding</keyword>
<dbReference type="AlphaFoldDB" id="A0A0F7FQ75"/>
<dbReference type="InterPro" id="IPR001207">
    <property type="entry name" value="Transposase_mutator"/>
</dbReference>
<evidence type="ECO:0000256" key="4">
    <source>
        <dbReference type="ARBA" id="ARBA00023125"/>
    </source>
</evidence>
<name>A0A0F7FQ75_9ACTN</name>
<evidence type="ECO:0000313" key="7">
    <source>
        <dbReference type="EMBL" id="AKG41590.1"/>
    </source>
</evidence>
<dbReference type="Pfam" id="PF00872">
    <property type="entry name" value="Transposase_mut"/>
    <property type="match status" value="1"/>
</dbReference>
<keyword evidence="3" id="KW-0815">Transposition</keyword>
<accession>A0A0F7FQ75</accession>
<sequence>MLESALEGHEPGERAEGGRDNYRNGRCSKTVITGSGPVEIAVPRDRAGLLEPQLVNKRQRRPGEVGEMRCRRRG</sequence>
<evidence type="ECO:0000256" key="6">
    <source>
        <dbReference type="SAM" id="MobiDB-lite"/>
    </source>
</evidence>
<evidence type="ECO:0000256" key="3">
    <source>
        <dbReference type="ARBA" id="ARBA00022578"/>
    </source>
</evidence>
<dbReference type="STRING" id="408015.SXIM_02060"/>
<dbReference type="GO" id="GO:0006313">
    <property type="term" value="P:DNA transposition"/>
    <property type="evidence" value="ECO:0007669"/>
    <property type="project" value="InterPro"/>
</dbReference>
<evidence type="ECO:0000313" key="8">
    <source>
        <dbReference type="Proteomes" id="UP000034034"/>
    </source>
</evidence>
<keyword evidence="8" id="KW-1185">Reference proteome</keyword>
<dbReference type="GO" id="GO:0004803">
    <property type="term" value="F:transposase activity"/>
    <property type="evidence" value="ECO:0007669"/>
    <property type="project" value="InterPro"/>
</dbReference>
<feature type="compositionally biased region" description="Basic and acidic residues" evidence="6">
    <location>
        <begin position="1"/>
        <end position="23"/>
    </location>
</feature>
<reference evidence="7" key="1">
    <citation type="submission" date="2019-08" db="EMBL/GenBank/DDBJ databases">
        <title>Complete genome sequence of a mangrove-derived Streptomyces xiamenensis.</title>
        <authorList>
            <person name="Xu J."/>
        </authorList>
    </citation>
    <scope>NUCLEOTIDE SEQUENCE</scope>
    <source>
        <strain evidence="7">318</strain>
    </source>
</reference>
<dbReference type="KEGG" id="sxi:SXIM_02060"/>
<protein>
    <submittedName>
        <fullName evidence="7">Transposase</fullName>
    </submittedName>
</protein>
<feature type="region of interest" description="Disordered" evidence="6">
    <location>
        <begin position="1"/>
        <end position="27"/>
    </location>
</feature>
<dbReference type="PATRIC" id="fig|408015.6.peg.227"/>
<organism evidence="7 8">
    <name type="scientific">Streptomyces xiamenensis</name>
    <dbReference type="NCBI Taxonomy" id="408015"/>
    <lineage>
        <taxon>Bacteria</taxon>
        <taxon>Bacillati</taxon>
        <taxon>Actinomycetota</taxon>
        <taxon>Actinomycetes</taxon>
        <taxon>Kitasatosporales</taxon>
        <taxon>Streptomycetaceae</taxon>
        <taxon>Streptomyces</taxon>
    </lineage>
</organism>